<keyword evidence="2" id="KW-1185">Reference proteome</keyword>
<proteinExistence type="predicted"/>
<comment type="caution">
    <text evidence="1">The sequence shown here is derived from an EMBL/GenBank/DDBJ whole genome shotgun (WGS) entry which is preliminary data.</text>
</comment>
<evidence type="ECO:0000313" key="2">
    <source>
        <dbReference type="Proteomes" id="UP000304953"/>
    </source>
</evidence>
<sequence length="471" mass="50507">MAKSATKDMTTGSPVKLILQFCIPLFFGMLFQQFYSMMDTVIVGKFLGVKALAAVGATGSINFMIIGFCMGVCNGFAIPVAQQFGARDYHALRKYVANSAWLTIAFAGVMTVGVCVLCKQILLWMNTPGDIIDGAYSYIFIIFLGIPVTYLYNLLSGIIRSLGDSKSPLIFLVFSSVLNIALDMTLILAFHMGVAGAAWATVISQAISGIACLIYIRKRFEILKITKEEWRLDGKYAAVLCNMGIPMGLQYSITAIGSVILQTAVNTLGSAAVASTAAAAKIILFFCCPFDAMGSTMATYAGQNVGAGKLDRVSRGMKSTCILGLAYSLAAFGVLTVFGTTIALLFVDASETVILQNVKWFLMINSAFFFPLALVNIVRFTIQGMGFSRFAILAGVCEMAARSVVGMGFVPAFGYIAACFASPIAWVCADLFLVPAYLYVMKKMGKILEKGGETVSGVSERTETVTISQNP</sequence>
<evidence type="ECO:0000313" key="1">
    <source>
        <dbReference type="EMBL" id="TGY96483.1"/>
    </source>
</evidence>
<dbReference type="EMBL" id="SRYA01000016">
    <property type="protein sequence ID" value="TGY96483.1"/>
    <property type="molecule type" value="Genomic_DNA"/>
</dbReference>
<name>A0AC61RX99_9FIRM</name>
<accession>A0AC61RX99</accession>
<organism evidence="1 2">
    <name type="scientific">Petralouisia muris</name>
    <dbReference type="NCBI Taxonomy" id="3032872"/>
    <lineage>
        <taxon>Bacteria</taxon>
        <taxon>Bacillati</taxon>
        <taxon>Bacillota</taxon>
        <taxon>Clostridia</taxon>
        <taxon>Lachnospirales</taxon>
        <taxon>Lachnospiraceae</taxon>
        <taxon>Petralouisia</taxon>
    </lineage>
</organism>
<reference evidence="1" key="1">
    <citation type="submission" date="2019-04" db="EMBL/GenBank/DDBJ databases">
        <title>Microbes associate with the intestines of laboratory mice.</title>
        <authorList>
            <person name="Navarre W."/>
            <person name="Wong E."/>
            <person name="Huang K."/>
            <person name="Tropini C."/>
            <person name="Ng K."/>
            <person name="Yu B."/>
        </authorList>
    </citation>
    <scope>NUCLEOTIDE SEQUENCE</scope>
    <source>
        <strain evidence="1">NM01_1-7b</strain>
    </source>
</reference>
<dbReference type="Proteomes" id="UP000304953">
    <property type="component" value="Unassembled WGS sequence"/>
</dbReference>
<protein>
    <submittedName>
        <fullName evidence="1">MATE family efflux transporter</fullName>
    </submittedName>
</protein>
<gene>
    <name evidence="1" type="ORF">E5329_09840</name>
</gene>